<organism evidence="4">
    <name type="scientific">hydrothermal vent metagenome</name>
    <dbReference type="NCBI Taxonomy" id="652676"/>
    <lineage>
        <taxon>unclassified sequences</taxon>
        <taxon>metagenomes</taxon>
        <taxon>ecological metagenomes</taxon>
    </lineage>
</organism>
<accession>A0A3B0R9U5</accession>
<dbReference type="CDD" id="cd12797">
    <property type="entry name" value="M23_peptidase"/>
    <property type="match status" value="1"/>
</dbReference>
<evidence type="ECO:0000256" key="1">
    <source>
        <dbReference type="ARBA" id="ARBA00038420"/>
    </source>
</evidence>
<dbReference type="SUPFAM" id="SSF51261">
    <property type="entry name" value="Duplicated hybrid motif"/>
    <property type="match status" value="1"/>
</dbReference>
<evidence type="ECO:0000313" key="4">
    <source>
        <dbReference type="EMBL" id="VAV90064.1"/>
    </source>
</evidence>
<feature type="domain" description="LysM" evidence="3">
    <location>
        <begin position="208"/>
        <end position="252"/>
    </location>
</feature>
<feature type="domain" description="LysM" evidence="3">
    <location>
        <begin position="160"/>
        <end position="204"/>
    </location>
</feature>
<dbReference type="InterPro" id="IPR016047">
    <property type="entry name" value="M23ase_b-sheet_dom"/>
</dbReference>
<dbReference type="InterPro" id="IPR050570">
    <property type="entry name" value="Cell_wall_metabolism_enzyme"/>
</dbReference>
<dbReference type="InterPro" id="IPR036779">
    <property type="entry name" value="LysM_dom_sf"/>
</dbReference>
<dbReference type="SMART" id="SM00257">
    <property type="entry name" value="LysM"/>
    <property type="match status" value="2"/>
</dbReference>
<dbReference type="EMBL" id="UOEE01000102">
    <property type="protein sequence ID" value="VAV90064.1"/>
    <property type="molecule type" value="Genomic_DNA"/>
</dbReference>
<dbReference type="PANTHER" id="PTHR21666">
    <property type="entry name" value="PEPTIDASE-RELATED"/>
    <property type="match status" value="1"/>
</dbReference>
<comment type="similarity">
    <text evidence="1">Belongs to the E.coli NlpD/Haemophilus LppB family.</text>
</comment>
<dbReference type="Gene3D" id="2.70.70.10">
    <property type="entry name" value="Glucose Permease (Domain IIA)"/>
    <property type="match status" value="1"/>
</dbReference>
<dbReference type="PROSITE" id="PS51782">
    <property type="entry name" value="LYSM"/>
    <property type="match status" value="2"/>
</dbReference>
<gene>
    <name evidence="4" type="ORF">MNBD_ALPHA06-111</name>
</gene>
<dbReference type="Gene3D" id="3.10.350.10">
    <property type="entry name" value="LysM domain"/>
    <property type="match status" value="2"/>
</dbReference>
<reference evidence="4" key="1">
    <citation type="submission" date="2018-06" db="EMBL/GenBank/DDBJ databases">
        <authorList>
            <person name="Zhirakovskaya E."/>
        </authorList>
    </citation>
    <scope>NUCLEOTIDE SEQUENCE</scope>
</reference>
<dbReference type="GO" id="GO:0004222">
    <property type="term" value="F:metalloendopeptidase activity"/>
    <property type="evidence" value="ECO:0007669"/>
    <property type="project" value="TreeGrafter"/>
</dbReference>
<name>A0A3B0R9U5_9ZZZZ</name>
<dbReference type="AlphaFoldDB" id="A0A3B0R9U5"/>
<dbReference type="Pfam" id="PF01551">
    <property type="entry name" value="Peptidase_M23"/>
    <property type="match status" value="1"/>
</dbReference>
<dbReference type="PROSITE" id="PS51257">
    <property type="entry name" value="PROKAR_LIPOPROTEIN"/>
    <property type="match status" value="1"/>
</dbReference>
<sequence length="432" mass="45973">MIRKLLPSFAIVVLLSACSGGSVMAPVVYKGGGNNGSGPVAKAETPLTLPIDNQSGSADAPAAITSVDSDKLSEADELEMLDVDPEETATTPPTTKAEGLSEADELAMLDEEPQGLAPVDLRPKVDSKPSPEVTKLTYPVAISTRPFTEQEIVPTRDRPASIKVQSGDTLFSLSEKYQVALEPLIDLNDLRQPYGLNKGQTLKLPPPLHYRVQKGDTLYSIAKRYQIHFQSLAGINGVEEPFAISPDTILVLPTLARDKQGKWKAAPEEMATSVKPDGKAATSAPGSKPKPKFTPKPKPKLSKPAATSTFIWPLQGEILSKFGGKDGGLRNDGINIKAVANAPIHAAGAGTVIYSGAELKNFGRLILIRHGNGWVTAYAHNAESKVREGAKVTSGQVIALAGSSGSVDRPQLHFETRKGVKPVDPLRHLPKL</sequence>
<feature type="compositionally biased region" description="Basic residues" evidence="2">
    <location>
        <begin position="289"/>
        <end position="301"/>
    </location>
</feature>
<protein>
    <recommendedName>
        <fullName evidence="3">LysM domain-containing protein</fullName>
    </recommendedName>
</protein>
<evidence type="ECO:0000256" key="2">
    <source>
        <dbReference type="SAM" id="MobiDB-lite"/>
    </source>
</evidence>
<dbReference type="Pfam" id="PF01476">
    <property type="entry name" value="LysM"/>
    <property type="match status" value="2"/>
</dbReference>
<feature type="region of interest" description="Disordered" evidence="2">
    <location>
        <begin position="80"/>
        <end position="100"/>
    </location>
</feature>
<dbReference type="CDD" id="cd00118">
    <property type="entry name" value="LysM"/>
    <property type="match status" value="2"/>
</dbReference>
<dbReference type="InterPro" id="IPR011055">
    <property type="entry name" value="Dup_hybrid_motif"/>
</dbReference>
<dbReference type="SUPFAM" id="SSF54106">
    <property type="entry name" value="LysM domain"/>
    <property type="match status" value="1"/>
</dbReference>
<dbReference type="PANTHER" id="PTHR21666:SF263">
    <property type="entry name" value="MUREIN HYDROLASE ACTIVATOR NLPD"/>
    <property type="match status" value="1"/>
</dbReference>
<feature type="region of interest" description="Disordered" evidence="2">
    <location>
        <begin position="263"/>
        <end position="304"/>
    </location>
</feature>
<evidence type="ECO:0000259" key="3">
    <source>
        <dbReference type="PROSITE" id="PS51782"/>
    </source>
</evidence>
<feature type="compositionally biased region" description="Low complexity" evidence="2">
    <location>
        <begin position="88"/>
        <end position="98"/>
    </location>
</feature>
<proteinExistence type="inferred from homology"/>
<dbReference type="InterPro" id="IPR018392">
    <property type="entry name" value="LysM"/>
</dbReference>